<feature type="region of interest" description="Disordered" evidence="1">
    <location>
        <begin position="1"/>
        <end position="34"/>
    </location>
</feature>
<dbReference type="EMBL" id="AVOT02013599">
    <property type="protein sequence ID" value="MBW0496391.1"/>
    <property type="molecule type" value="Genomic_DNA"/>
</dbReference>
<reference evidence="2" key="1">
    <citation type="submission" date="2021-03" db="EMBL/GenBank/DDBJ databases">
        <title>Draft genome sequence of rust myrtle Austropuccinia psidii MF-1, a brazilian biotype.</title>
        <authorList>
            <person name="Quecine M.C."/>
            <person name="Pachon D.M.R."/>
            <person name="Bonatelli M.L."/>
            <person name="Correr F.H."/>
            <person name="Franceschini L.M."/>
            <person name="Leite T.F."/>
            <person name="Margarido G.R.A."/>
            <person name="Almeida C.A."/>
            <person name="Ferrarezi J.A."/>
            <person name="Labate C.A."/>
        </authorList>
    </citation>
    <scope>NUCLEOTIDE SEQUENCE</scope>
    <source>
        <strain evidence="2">MF-1</strain>
    </source>
</reference>
<proteinExistence type="predicted"/>
<dbReference type="AlphaFoldDB" id="A0A9Q3H9L7"/>
<protein>
    <submittedName>
        <fullName evidence="2">Uncharacterized protein</fullName>
    </submittedName>
</protein>
<keyword evidence="3" id="KW-1185">Reference proteome</keyword>
<accession>A0A9Q3H9L7</accession>
<evidence type="ECO:0000313" key="3">
    <source>
        <dbReference type="Proteomes" id="UP000765509"/>
    </source>
</evidence>
<organism evidence="2 3">
    <name type="scientific">Austropuccinia psidii MF-1</name>
    <dbReference type="NCBI Taxonomy" id="1389203"/>
    <lineage>
        <taxon>Eukaryota</taxon>
        <taxon>Fungi</taxon>
        <taxon>Dikarya</taxon>
        <taxon>Basidiomycota</taxon>
        <taxon>Pucciniomycotina</taxon>
        <taxon>Pucciniomycetes</taxon>
        <taxon>Pucciniales</taxon>
        <taxon>Sphaerophragmiaceae</taxon>
        <taxon>Austropuccinia</taxon>
    </lineage>
</organism>
<evidence type="ECO:0000313" key="2">
    <source>
        <dbReference type="EMBL" id="MBW0496391.1"/>
    </source>
</evidence>
<sequence length="97" mass="10521">MEANSSDAAVSKHPSSSHRMDNTTYKSTSLLSPTNTTLVDSESAFSFISLNSPIHASDPYILPMTPLRLSVDTTMILDPFMMSELKGSSAKKPELNV</sequence>
<name>A0A9Q3H9L7_9BASI</name>
<dbReference type="Proteomes" id="UP000765509">
    <property type="component" value="Unassembled WGS sequence"/>
</dbReference>
<comment type="caution">
    <text evidence="2">The sequence shown here is derived from an EMBL/GenBank/DDBJ whole genome shotgun (WGS) entry which is preliminary data.</text>
</comment>
<gene>
    <name evidence="2" type="ORF">O181_036106</name>
</gene>
<evidence type="ECO:0000256" key="1">
    <source>
        <dbReference type="SAM" id="MobiDB-lite"/>
    </source>
</evidence>